<dbReference type="EMBL" id="SMKX01000082">
    <property type="protein sequence ID" value="TDD56853.1"/>
    <property type="molecule type" value="Genomic_DNA"/>
</dbReference>
<dbReference type="InterPro" id="IPR011990">
    <property type="entry name" value="TPR-like_helical_dom_sf"/>
</dbReference>
<evidence type="ECO:0000313" key="2">
    <source>
        <dbReference type="Proteomes" id="UP000295124"/>
    </source>
</evidence>
<sequence length="240" mass="27754">MDEEHGRQRELVAEARYQRELPKQRRQFEHALTKRSRVGAAWWLGEHCQRREPALAAAAYEYILATRPPSDHLQLFELATGLRVAGRFDASERVYRTLLADYPTDEESYLGLIAVLRSLGRAKEANAMARRHGRIQELRDLLEQAVIQAKHYHASERIVRTAPTIVDLLELDEDPRRVLWSVSLPIPQEVGFAIQTDRRLLFVQDYEYLNSGPQPGQAPEHLSCELGSTWDRQYFPDQKI</sequence>
<protein>
    <recommendedName>
        <fullName evidence="3">Tetratricopeptide repeat protein</fullName>
    </recommendedName>
</protein>
<dbReference type="AlphaFoldDB" id="A0A4R4ZED4"/>
<name>A0A4R4ZED4_9ACTN</name>
<organism evidence="1 2">
    <name type="scientific">Kribbella antibiotica</name>
    <dbReference type="NCBI Taxonomy" id="190195"/>
    <lineage>
        <taxon>Bacteria</taxon>
        <taxon>Bacillati</taxon>
        <taxon>Actinomycetota</taxon>
        <taxon>Actinomycetes</taxon>
        <taxon>Propionibacteriales</taxon>
        <taxon>Kribbellaceae</taxon>
        <taxon>Kribbella</taxon>
    </lineage>
</organism>
<evidence type="ECO:0000313" key="1">
    <source>
        <dbReference type="EMBL" id="TDD56853.1"/>
    </source>
</evidence>
<evidence type="ECO:0008006" key="3">
    <source>
        <dbReference type="Google" id="ProtNLM"/>
    </source>
</evidence>
<accession>A0A4R4ZED4</accession>
<dbReference type="Gene3D" id="1.25.40.10">
    <property type="entry name" value="Tetratricopeptide repeat domain"/>
    <property type="match status" value="1"/>
</dbReference>
<dbReference type="Proteomes" id="UP000295124">
    <property type="component" value="Unassembled WGS sequence"/>
</dbReference>
<keyword evidence="2" id="KW-1185">Reference proteome</keyword>
<gene>
    <name evidence="1" type="ORF">E1263_25065</name>
</gene>
<proteinExistence type="predicted"/>
<comment type="caution">
    <text evidence="1">The sequence shown here is derived from an EMBL/GenBank/DDBJ whole genome shotgun (WGS) entry which is preliminary data.</text>
</comment>
<dbReference type="RefSeq" id="WP_132171500.1">
    <property type="nucleotide sequence ID" value="NZ_SMKX01000082.1"/>
</dbReference>
<dbReference type="SUPFAM" id="SSF48452">
    <property type="entry name" value="TPR-like"/>
    <property type="match status" value="1"/>
</dbReference>
<reference evidence="1 2" key="1">
    <citation type="submission" date="2019-03" db="EMBL/GenBank/DDBJ databases">
        <title>Draft genome sequences of novel Actinobacteria.</title>
        <authorList>
            <person name="Sahin N."/>
            <person name="Ay H."/>
            <person name="Saygin H."/>
        </authorList>
    </citation>
    <scope>NUCLEOTIDE SEQUENCE [LARGE SCALE GENOMIC DNA]</scope>
    <source>
        <strain evidence="1 2">JCM 13523</strain>
    </source>
</reference>